<dbReference type="Proteomes" id="UP001649230">
    <property type="component" value="Plasmid pYPD9-1"/>
</dbReference>
<protein>
    <recommendedName>
        <fullName evidence="3">Minor tail protein</fullName>
    </recommendedName>
</protein>
<keyword evidence="2" id="KW-1185">Reference proteome</keyword>
<organism evidence="1 2">
    <name type="scientific">Paenibacillus hexagrammi</name>
    <dbReference type="NCBI Taxonomy" id="2908839"/>
    <lineage>
        <taxon>Bacteria</taxon>
        <taxon>Bacillati</taxon>
        <taxon>Bacillota</taxon>
        <taxon>Bacilli</taxon>
        <taxon>Bacillales</taxon>
        <taxon>Paenibacillaceae</taxon>
        <taxon>Paenibacillus</taxon>
    </lineage>
</organism>
<evidence type="ECO:0000313" key="1">
    <source>
        <dbReference type="EMBL" id="UJF36627.1"/>
    </source>
</evidence>
<name>A0ABY3SUN6_9BACL</name>
<sequence>MAANTQITIGGVDYTEYCDLESIEVDNNVVMTSDTMKVSVILRGELPRPMDGNEIIWTNNGVREFAGVITQLDEVDLGVDLEYRVSAQSYERWFNRRLVVGYYEQMPGDQVVKQIVEKFCPGFTTEHVLPGFVMPPHFFNYVTPSDAIKRIAQQIEFGWYIDYEKKVHFYPLEQFPSPLPSNVLDADNDIDNYGDLVLKEDGSQKKTRIYLKGFKSRVATPIVLRYSADGMSQQWNLGYSPSRYDGDIKVLVGGVEKTAKRDLVDGTPGQDVTDMESVFVNYWQNLIRLNYAPPAGTVIEVTMYYMAETIIMRENPEAQGAAAIADGNGDGRYEYAVTEKALSQSTIDAANKRGDQLLYKYAYPSMTGSMNSFTQGWRAGQFFTIRSDRRMGGIAMKMYVRQVKKKIVRATEDDGLLIQYSLSFADVPYLV</sequence>
<dbReference type="RefSeq" id="WP_235123177.1">
    <property type="nucleotide sequence ID" value="NZ_CP090979.1"/>
</dbReference>
<reference evidence="1 2" key="1">
    <citation type="journal article" date="2024" name="Int. J. Syst. Evol. Microbiol.">
        <title>Paenibacillus hexagrammi sp. nov., a novel bacterium isolated from the gut content of Hexagrammos agrammus.</title>
        <authorList>
            <person name="Jung H.K."/>
            <person name="Kim D.G."/>
            <person name="Zin H."/>
            <person name="Park J."/>
            <person name="Jung H."/>
            <person name="Kim Y.O."/>
            <person name="Kong H.J."/>
            <person name="Kim J.W."/>
            <person name="Kim Y.S."/>
        </authorList>
    </citation>
    <scope>NUCLEOTIDE SEQUENCE [LARGE SCALE GENOMIC DNA]</scope>
    <source>
        <strain evidence="1 2">YPD9-1</strain>
    </source>
</reference>
<dbReference type="EMBL" id="CP090979">
    <property type="protein sequence ID" value="UJF36627.1"/>
    <property type="molecule type" value="Genomic_DNA"/>
</dbReference>
<dbReference type="SUPFAM" id="SSF69279">
    <property type="entry name" value="Phage tail proteins"/>
    <property type="match status" value="1"/>
</dbReference>
<keyword evidence="1" id="KW-0614">Plasmid</keyword>
<accession>A0ABY3SUN6</accession>
<geneLocation type="plasmid" evidence="1 2">
    <name>pYPD9-1</name>
</geneLocation>
<evidence type="ECO:0008006" key="3">
    <source>
        <dbReference type="Google" id="ProtNLM"/>
    </source>
</evidence>
<evidence type="ECO:0000313" key="2">
    <source>
        <dbReference type="Proteomes" id="UP001649230"/>
    </source>
</evidence>
<gene>
    <name evidence="1" type="ORF">L0M14_30525</name>
</gene>
<proteinExistence type="predicted"/>